<keyword evidence="5 7" id="KW-0472">Membrane</keyword>
<feature type="transmembrane region" description="Helical" evidence="7">
    <location>
        <begin position="1258"/>
        <end position="1279"/>
    </location>
</feature>
<feature type="region of interest" description="Disordered" evidence="6">
    <location>
        <begin position="657"/>
        <end position="713"/>
    </location>
</feature>
<accession>A0A0C2WRH6</accession>
<dbReference type="GO" id="GO:0005774">
    <property type="term" value="C:vacuolar membrane"/>
    <property type="evidence" value="ECO:0007669"/>
    <property type="project" value="TreeGrafter"/>
</dbReference>
<evidence type="ECO:0000259" key="8">
    <source>
        <dbReference type="Pfam" id="PF01490"/>
    </source>
</evidence>
<dbReference type="InParanoid" id="A0A0C2WRH6"/>
<feature type="compositionally biased region" description="Acidic residues" evidence="6">
    <location>
        <begin position="873"/>
        <end position="891"/>
    </location>
</feature>
<feature type="region of interest" description="Disordered" evidence="6">
    <location>
        <begin position="325"/>
        <end position="372"/>
    </location>
</feature>
<evidence type="ECO:0000256" key="7">
    <source>
        <dbReference type="SAM" id="Phobius"/>
    </source>
</evidence>
<feature type="transmembrane region" description="Helical" evidence="7">
    <location>
        <begin position="1113"/>
        <end position="1133"/>
    </location>
</feature>
<evidence type="ECO:0000313" key="10">
    <source>
        <dbReference type="Proteomes" id="UP000054549"/>
    </source>
</evidence>
<feature type="compositionally biased region" description="Polar residues" evidence="6">
    <location>
        <begin position="898"/>
        <end position="915"/>
    </location>
</feature>
<feature type="compositionally biased region" description="Pro residues" evidence="6">
    <location>
        <begin position="657"/>
        <end position="667"/>
    </location>
</feature>
<dbReference type="Pfam" id="PF01490">
    <property type="entry name" value="Aa_trans"/>
    <property type="match status" value="1"/>
</dbReference>
<feature type="transmembrane region" description="Helical" evidence="7">
    <location>
        <begin position="1145"/>
        <end position="1169"/>
    </location>
</feature>
<feature type="transmembrane region" description="Helical" evidence="7">
    <location>
        <begin position="961"/>
        <end position="983"/>
    </location>
</feature>
<evidence type="ECO:0000256" key="5">
    <source>
        <dbReference type="ARBA" id="ARBA00023136"/>
    </source>
</evidence>
<evidence type="ECO:0000256" key="2">
    <source>
        <dbReference type="ARBA" id="ARBA00008066"/>
    </source>
</evidence>
<gene>
    <name evidence="9" type="ORF">M378DRAFT_178925</name>
</gene>
<comment type="similarity">
    <text evidence="2">Belongs to the amino acid/polyamine transporter 2 family.</text>
</comment>
<keyword evidence="10" id="KW-1185">Reference proteome</keyword>
<keyword evidence="4 7" id="KW-1133">Transmembrane helix</keyword>
<protein>
    <recommendedName>
        <fullName evidence="8">Amino acid transporter transmembrane domain-containing protein</fullName>
    </recommendedName>
</protein>
<dbReference type="Proteomes" id="UP000054549">
    <property type="component" value="Unassembled WGS sequence"/>
</dbReference>
<sequence length="1332" mass="145146">MASHPYRRGDWSPLTPMTAGYGHATRVSAFACHLLSLSDAERPVVVHIVSSAPQHVFAQSIALGAKYRYAEIDPVIVQPLAYRVDRGKSVQTLQAFLEKKDILLQTEKQWLSDIHANAVLSDAAFLGCQAAKFAGIPSILVTNFTFDSVYSYLSTSLCDVQDDELIPMTGISDIPLDSPITPSVLKPLVDQIHFGYQCADLLVRLPGHIPIPSFTVFPPLPSSDWVDVGCNQFLPEILDHLEQPIGTYALHPPTHIPGNSSLHRRAVPRAFISAPLFVRPPSSFGVYSPEGRGKVLTSIGIPEHLWNPQQTKILIVSFGGQFIRGPNSRSGSRSQSRSTTPNFGKRTPSPAVGDLKPKSPPNNNAGGCLENNGDAAQLKQLSGLDGSHRSVQEIPSPSTSSGRRGTPSHIWVSSAPPALRVIPPSPLPHACSRFPSLDSNHRLDAYTPDLVANLPSDDDAVSVNMENEPLLLPDPSWIAVICGVSKEQWISQLETGLPNNFFVAPRDVYMPDLTAVGDVLLGKLGYGTVSECVDAGTSFVYVSRPLFIEEHGLRLLLEKEGVGIELARSSYEGGDWADTIRKAWELGKAKKAKKRQEARQSFSYLIQFREKMSSPAKPLNIKATRMLKADAAESIAPSTVNSTAIGTPIRRIQYVGTPPPANIPPRGIPTRSGSPAIPWGTSETPPRPGPSSFGGISAGRPTGLQTPPAFDLDDLPEEEKLKVLRRHLALNEERTAGGQESRQSDGSEHDIPSHRDFDTPGSISRPSSAARVRIQEASDAFPIPYHAPGADVTHDIYKWHADQSRQVKRLRSASFAGLATPPHPAFEHIHEPGGFRRNYVLLRADEQGDEEPRILNNFIDFLYLFGHFAGEDLEDDEEPKDDEEFGQDEEPPIPGPSSAANEQTPLLQGESVISTKSRRKRRGSVGRQGNATVTKAVLMLLKSFVGTGVLFLGKAFYNGGILFSAVTFVFIAVISLYSFLLLVKAKNVVRGSFGDIGGALYGPWMRYVILSSIVLSQMGFVCAYTIFVAQNLQAFVKGVTKSLELVPIQYLILVQLVIFLPLALVRDIAKLSTTALVADAFILAGLVYIFGSEFKIIADRGLAHVELFNPKDYSLFIGTAVFSFEGIGLVIPISDAMREPHKFPAVLTGVMVFLVVLFGGAGVLGYLTFGKDIETVVLVNLDASSKMVQSVQFIYSLAILLSVPLQLFPAVRILENALFTRSGKVDFRVKWFKNIFRFTMVMLCCFISFFGAADLDKFVSFIGCFACVPLCYVYPAMLHYKACATTRKMKIADITMIAFGLVAAAYTTTQTVGLMLEPETPCPPGHCGLTGT</sequence>
<dbReference type="OrthoDB" id="1684102at2759"/>
<dbReference type="EMBL" id="KN818251">
    <property type="protein sequence ID" value="KIL64277.1"/>
    <property type="molecule type" value="Genomic_DNA"/>
</dbReference>
<dbReference type="InterPro" id="IPR013057">
    <property type="entry name" value="AA_transpt_TM"/>
</dbReference>
<feature type="domain" description="Amino acid transporter transmembrane" evidence="8">
    <location>
        <begin position="930"/>
        <end position="1311"/>
    </location>
</feature>
<feature type="transmembrane region" description="Helical" evidence="7">
    <location>
        <begin position="1077"/>
        <end position="1098"/>
    </location>
</feature>
<feature type="transmembrane region" description="Helical" evidence="7">
    <location>
        <begin position="1047"/>
        <end position="1065"/>
    </location>
</feature>
<feature type="region of interest" description="Disordered" evidence="6">
    <location>
        <begin position="873"/>
        <end position="928"/>
    </location>
</feature>
<organism evidence="9 10">
    <name type="scientific">Amanita muscaria (strain Koide BX008)</name>
    <dbReference type="NCBI Taxonomy" id="946122"/>
    <lineage>
        <taxon>Eukaryota</taxon>
        <taxon>Fungi</taxon>
        <taxon>Dikarya</taxon>
        <taxon>Basidiomycota</taxon>
        <taxon>Agaricomycotina</taxon>
        <taxon>Agaricomycetes</taxon>
        <taxon>Agaricomycetidae</taxon>
        <taxon>Agaricales</taxon>
        <taxon>Pluteineae</taxon>
        <taxon>Amanitaceae</taxon>
        <taxon>Amanita</taxon>
    </lineage>
</organism>
<evidence type="ECO:0000256" key="4">
    <source>
        <dbReference type="ARBA" id="ARBA00022989"/>
    </source>
</evidence>
<reference evidence="9 10" key="1">
    <citation type="submission" date="2014-04" db="EMBL/GenBank/DDBJ databases">
        <title>Evolutionary Origins and Diversification of the Mycorrhizal Mutualists.</title>
        <authorList>
            <consortium name="DOE Joint Genome Institute"/>
            <consortium name="Mycorrhizal Genomics Consortium"/>
            <person name="Kohler A."/>
            <person name="Kuo A."/>
            <person name="Nagy L.G."/>
            <person name="Floudas D."/>
            <person name="Copeland A."/>
            <person name="Barry K.W."/>
            <person name="Cichocki N."/>
            <person name="Veneault-Fourrey C."/>
            <person name="LaButti K."/>
            <person name="Lindquist E.A."/>
            <person name="Lipzen A."/>
            <person name="Lundell T."/>
            <person name="Morin E."/>
            <person name="Murat C."/>
            <person name="Riley R."/>
            <person name="Ohm R."/>
            <person name="Sun H."/>
            <person name="Tunlid A."/>
            <person name="Henrissat B."/>
            <person name="Grigoriev I.V."/>
            <person name="Hibbett D.S."/>
            <person name="Martin F."/>
        </authorList>
    </citation>
    <scope>NUCLEOTIDE SEQUENCE [LARGE SCALE GENOMIC DNA]</scope>
    <source>
        <strain evidence="9 10">Koide BX008</strain>
    </source>
</reference>
<feature type="region of interest" description="Disordered" evidence="6">
    <location>
        <begin position="730"/>
        <end position="771"/>
    </location>
</feature>
<evidence type="ECO:0000256" key="1">
    <source>
        <dbReference type="ARBA" id="ARBA00004141"/>
    </source>
</evidence>
<dbReference type="STRING" id="946122.A0A0C2WRH6"/>
<feature type="transmembrane region" description="Helical" evidence="7">
    <location>
        <begin position="1193"/>
        <end position="1214"/>
    </location>
</feature>
<feature type="compositionally biased region" description="Low complexity" evidence="6">
    <location>
        <begin position="328"/>
        <end position="338"/>
    </location>
</feature>
<dbReference type="GO" id="GO:0015179">
    <property type="term" value="F:L-amino acid transmembrane transporter activity"/>
    <property type="evidence" value="ECO:0007669"/>
    <property type="project" value="TreeGrafter"/>
</dbReference>
<comment type="subcellular location">
    <subcellularLocation>
        <location evidence="1">Membrane</location>
        <topology evidence="1">Multi-pass membrane protein</topology>
    </subcellularLocation>
</comment>
<dbReference type="PANTHER" id="PTHR22950:SF666">
    <property type="entry name" value="VACUOLAR AMINO ACID TRANSPORTER 4"/>
    <property type="match status" value="1"/>
</dbReference>
<evidence type="ECO:0000256" key="6">
    <source>
        <dbReference type="SAM" id="MobiDB-lite"/>
    </source>
</evidence>
<feature type="transmembrane region" description="Helical" evidence="7">
    <location>
        <begin position="1004"/>
        <end position="1027"/>
    </location>
</feature>
<feature type="transmembrane region" description="Helical" evidence="7">
    <location>
        <begin position="1235"/>
        <end position="1252"/>
    </location>
</feature>
<dbReference type="HOGENOM" id="CLU_267564_0_0_1"/>
<proteinExistence type="inferred from homology"/>
<feature type="region of interest" description="Disordered" evidence="6">
    <location>
        <begin position="385"/>
        <end position="410"/>
    </location>
</feature>
<name>A0A0C2WRH6_AMAMK</name>
<dbReference type="PANTHER" id="PTHR22950">
    <property type="entry name" value="AMINO ACID TRANSPORTER"/>
    <property type="match status" value="1"/>
</dbReference>
<feature type="compositionally biased region" description="Basic and acidic residues" evidence="6">
    <location>
        <begin position="742"/>
        <end position="758"/>
    </location>
</feature>
<keyword evidence="3 7" id="KW-0812">Transmembrane</keyword>
<evidence type="ECO:0000313" key="9">
    <source>
        <dbReference type="EMBL" id="KIL64277.1"/>
    </source>
</evidence>
<evidence type="ECO:0000256" key="3">
    <source>
        <dbReference type="ARBA" id="ARBA00022692"/>
    </source>
</evidence>
<feature type="compositionally biased region" description="Polar residues" evidence="6">
    <location>
        <begin position="393"/>
        <end position="403"/>
    </location>
</feature>